<dbReference type="Proteomes" id="UP001519460">
    <property type="component" value="Unassembled WGS sequence"/>
</dbReference>
<evidence type="ECO:0000313" key="1">
    <source>
        <dbReference type="EMBL" id="KAK7487757.1"/>
    </source>
</evidence>
<dbReference type="EMBL" id="JACVVK020000160">
    <property type="protein sequence ID" value="KAK7487757.1"/>
    <property type="molecule type" value="Genomic_DNA"/>
</dbReference>
<proteinExistence type="predicted"/>
<accession>A0ABD0KKW9</accession>
<name>A0ABD0KKW9_9CAEN</name>
<comment type="caution">
    <text evidence="1">The sequence shown here is derived from an EMBL/GenBank/DDBJ whole genome shotgun (WGS) entry which is preliminary data.</text>
</comment>
<evidence type="ECO:0000313" key="2">
    <source>
        <dbReference type="Proteomes" id="UP001519460"/>
    </source>
</evidence>
<reference evidence="1 2" key="1">
    <citation type="journal article" date="2023" name="Sci. Data">
        <title>Genome assembly of the Korean intertidal mud-creeper Batillaria attramentaria.</title>
        <authorList>
            <person name="Patra A.K."/>
            <person name="Ho P.T."/>
            <person name="Jun S."/>
            <person name="Lee S.J."/>
            <person name="Kim Y."/>
            <person name="Won Y.J."/>
        </authorList>
    </citation>
    <scope>NUCLEOTIDE SEQUENCE [LARGE SCALE GENOMIC DNA]</scope>
    <source>
        <strain evidence="1">Wonlab-2016</strain>
    </source>
</reference>
<sequence>MSLMTQCQSSVAEIWSRRLKLMHGDAAAPTHRSSPTLTCTGFGKLSLVHSVFYFRKKEPLTETQNMDAAVMNTELVLTCTGSGNFLTHQLTCPQNSSNNEEQHSVGPLNLSSPIILGSRNGREQASIQFTPSQSLDQNLRSTRSGFEDKGTRRHFSKQTLDVKIDTKVMQASAVLTEKETSVCVFVSPGEAITRLERNPPPKLTVIHASVC</sequence>
<keyword evidence="2" id="KW-1185">Reference proteome</keyword>
<organism evidence="1 2">
    <name type="scientific">Batillaria attramentaria</name>
    <dbReference type="NCBI Taxonomy" id="370345"/>
    <lineage>
        <taxon>Eukaryota</taxon>
        <taxon>Metazoa</taxon>
        <taxon>Spiralia</taxon>
        <taxon>Lophotrochozoa</taxon>
        <taxon>Mollusca</taxon>
        <taxon>Gastropoda</taxon>
        <taxon>Caenogastropoda</taxon>
        <taxon>Sorbeoconcha</taxon>
        <taxon>Cerithioidea</taxon>
        <taxon>Batillariidae</taxon>
        <taxon>Batillaria</taxon>
    </lineage>
</organism>
<dbReference type="AlphaFoldDB" id="A0ABD0KKW9"/>
<protein>
    <submittedName>
        <fullName evidence="1">Uncharacterized protein</fullName>
    </submittedName>
</protein>
<gene>
    <name evidence="1" type="ORF">BaRGS_00021024</name>
</gene>